<organism evidence="7 8">
    <name type="scientific">Ornithinimicrobium pekingense</name>
    <dbReference type="NCBI Taxonomy" id="384677"/>
    <lineage>
        <taxon>Bacteria</taxon>
        <taxon>Bacillati</taxon>
        <taxon>Actinomycetota</taxon>
        <taxon>Actinomycetes</taxon>
        <taxon>Micrococcales</taxon>
        <taxon>Ornithinimicrobiaceae</taxon>
        <taxon>Ornithinimicrobium</taxon>
    </lineage>
</organism>
<dbReference type="Pfam" id="PF00005">
    <property type="entry name" value="ABC_tran"/>
    <property type="match status" value="1"/>
</dbReference>
<protein>
    <submittedName>
        <fullName evidence="7">ABC transporter ATP-binding protein</fullName>
    </submittedName>
</protein>
<accession>A0ABQ2F6M7</accession>
<dbReference type="SMART" id="SM00382">
    <property type="entry name" value="AAA"/>
    <property type="match status" value="1"/>
</dbReference>
<dbReference type="GO" id="GO:0005524">
    <property type="term" value="F:ATP binding"/>
    <property type="evidence" value="ECO:0007669"/>
    <property type="project" value="UniProtKB-KW"/>
</dbReference>
<evidence type="ECO:0000313" key="7">
    <source>
        <dbReference type="EMBL" id="GGK65921.1"/>
    </source>
</evidence>
<dbReference type="PANTHER" id="PTHR43820:SF2">
    <property type="entry name" value="ABC TRANSPORTER ATP-BINDING PROTEIN"/>
    <property type="match status" value="1"/>
</dbReference>
<dbReference type="PROSITE" id="PS50893">
    <property type="entry name" value="ABC_TRANSPORTER_2"/>
    <property type="match status" value="1"/>
</dbReference>
<name>A0ABQ2F6M7_9MICO</name>
<reference evidence="8" key="1">
    <citation type="journal article" date="2019" name="Int. J. Syst. Evol. Microbiol.">
        <title>The Global Catalogue of Microorganisms (GCM) 10K type strain sequencing project: providing services to taxonomists for standard genome sequencing and annotation.</title>
        <authorList>
            <consortium name="The Broad Institute Genomics Platform"/>
            <consortium name="The Broad Institute Genome Sequencing Center for Infectious Disease"/>
            <person name="Wu L."/>
            <person name="Ma J."/>
        </authorList>
    </citation>
    <scope>NUCLEOTIDE SEQUENCE [LARGE SCALE GENOMIC DNA]</scope>
    <source>
        <strain evidence="8">CGMCC 1.5362</strain>
    </source>
</reference>
<dbReference type="InterPro" id="IPR052156">
    <property type="entry name" value="BCAA_Transport_ATP-bd_LivF"/>
</dbReference>
<comment type="similarity">
    <text evidence="1">Belongs to the ABC transporter superfamily.</text>
</comment>
<proteinExistence type="inferred from homology"/>
<evidence type="ECO:0000256" key="2">
    <source>
        <dbReference type="ARBA" id="ARBA00022448"/>
    </source>
</evidence>
<gene>
    <name evidence="7" type="ORF">GCM10011509_12770</name>
</gene>
<keyword evidence="3" id="KW-0547">Nucleotide-binding</keyword>
<dbReference type="CDD" id="cd03224">
    <property type="entry name" value="ABC_TM1139_LivF_branched"/>
    <property type="match status" value="1"/>
</dbReference>
<dbReference type="Gene3D" id="3.40.50.300">
    <property type="entry name" value="P-loop containing nucleotide triphosphate hydrolases"/>
    <property type="match status" value="1"/>
</dbReference>
<comment type="caution">
    <text evidence="7">The sequence shown here is derived from an EMBL/GenBank/DDBJ whole genome shotgun (WGS) entry which is preliminary data.</text>
</comment>
<keyword evidence="5" id="KW-0029">Amino-acid transport</keyword>
<evidence type="ECO:0000259" key="6">
    <source>
        <dbReference type="PROSITE" id="PS50893"/>
    </source>
</evidence>
<dbReference type="RefSeq" id="WP_022920239.1">
    <property type="nucleotide sequence ID" value="NZ_BMLB01000002.1"/>
</dbReference>
<keyword evidence="4 7" id="KW-0067">ATP-binding</keyword>
<evidence type="ECO:0000313" key="8">
    <source>
        <dbReference type="Proteomes" id="UP000662111"/>
    </source>
</evidence>
<sequence length="261" mass="27501">MTSSPPSRDAATVGAGPTARPTAPVLLVRDLQAHVAGQQVVEHVDLQVAPTGVTALLGRNGVGKTSTIKAVMGLIGRSGTIELDGEDISTLPTFRIAGRGVGYVPEDREVFSGLTVTENLRLAERRGSEHRYDLVYELFPELEQRGAQAAGTLSGGQQQMVSLARALLNDNRVLLIDEPTKGLAPRLVTEVAEALARAAEVAPVLLVEQNLQVVRDLARHVVVLTDGRSVHHGDASDFLDDPVATQRLLGVHGGTDPAGAA</sequence>
<evidence type="ECO:0000256" key="1">
    <source>
        <dbReference type="ARBA" id="ARBA00005417"/>
    </source>
</evidence>
<dbReference type="InterPro" id="IPR003593">
    <property type="entry name" value="AAA+_ATPase"/>
</dbReference>
<keyword evidence="2" id="KW-0813">Transport</keyword>
<feature type="domain" description="ABC transporter" evidence="6">
    <location>
        <begin position="26"/>
        <end position="251"/>
    </location>
</feature>
<dbReference type="PANTHER" id="PTHR43820">
    <property type="entry name" value="HIGH-AFFINITY BRANCHED-CHAIN AMINO ACID TRANSPORT ATP-BINDING PROTEIN LIVF"/>
    <property type="match status" value="1"/>
</dbReference>
<evidence type="ECO:0000256" key="4">
    <source>
        <dbReference type="ARBA" id="ARBA00022840"/>
    </source>
</evidence>
<dbReference type="PROSITE" id="PS00211">
    <property type="entry name" value="ABC_TRANSPORTER_1"/>
    <property type="match status" value="1"/>
</dbReference>
<keyword evidence="8" id="KW-1185">Reference proteome</keyword>
<dbReference type="EMBL" id="BMLB01000002">
    <property type="protein sequence ID" value="GGK65921.1"/>
    <property type="molecule type" value="Genomic_DNA"/>
</dbReference>
<dbReference type="InterPro" id="IPR003439">
    <property type="entry name" value="ABC_transporter-like_ATP-bd"/>
</dbReference>
<dbReference type="Proteomes" id="UP000662111">
    <property type="component" value="Unassembled WGS sequence"/>
</dbReference>
<evidence type="ECO:0000256" key="5">
    <source>
        <dbReference type="ARBA" id="ARBA00022970"/>
    </source>
</evidence>
<dbReference type="SUPFAM" id="SSF52540">
    <property type="entry name" value="P-loop containing nucleoside triphosphate hydrolases"/>
    <property type="match status" value="1"/>
</dbReference>
<dbReference type="InterPro" id="IPR017871">
    <property type="entry name" value="ABC_transporter-like_CS"/>
</dbReference>
<evidence type="ECO:0000256" key="3">
    <source>
        <dbReference type="ARBA" id="ARBA00022741"/>
    </source>
</evidence>
<dbReference type="InterPro" id="IPR027417">
    <property type="entry name" value="P-loop_NTPase"/>
</dbReference>